<dbReference type="Pfam" id="PF00909">
    <property type="entry name" value="Ammonium_transp"/>
    <property type="match status" value="1"/>
</dbReference>
<feature type="transmembrane region" description="Helical" evidence="10">
    <location>
        <begin position="12"/>
        <end position="34"/>
    </location>
</feature>
<evidence type="ECO:0000256" key="8">
    <source>
        <dbReference type="ARBA" id="ARBA00023177"/>
    </source>
</evidence>
<reference evidence="12 13" key="1">
    <citation type="submission" date="2017-01" db="EMBL/GenBank/DDBJ databases">
        <title>The cable genome- insights into the physiology and evolution of filamentous bacteria capable of sulfide oxidation via long distance electron transfer.</title>
        <authorList>
            <person name="Schreiber L."/>
            <person name="Bjerg J.T."/>
            <person name="Boggild A."/>
            <person name="Van De Vossenberg J."/>
            <person name="Meysman F."/>
            <person name="Nielsen L.P."/>
            <person name="Schramm A."/>
            <person name="Kjeldsen K.U."/>
        </authorList>
    </citation>
    <scope>NUCLEOTIDE SEQUENCE [LARGE SCALE GENOMIC DNA]</scope>
    <source>
        <strain evidence="12">MCF</strain>
    </source>
</reference>
<accession>A0A444ITD8</accession>
<keyword evidence="8 10" id="KW-0924">Ammonia transport</keyword>
<dbReference type="PANTHER" id="PTHR43029">
    <property type="entry name" value="AMMONIUM TRANSPORTER MEP2"/>
    <property type="match status" value="1"/>
</dbReference>
<dbReference type="InterPro" id="IPR001905">
    <property type="entry name" value="Ammonium_transpt"/>
</dbReference>
<feature type="transmembrane region" description="Helical" evidence="10">
    <location>
        <begin position="287"/>
        <end position="306"/>
    </location>
</feature>
<evidence type="ECO:0000256" key="6">
    <source>
        <dbReference type="ARBA" id="ARBA00022989"/>
    </source>
</evidence>
<evidence type="ECO:0000256" key="2">
    <source>
        <dbReference type="ARBA" id="ARBA00005887"/>
    </source>
</evidence>
<feature type="transmembrane region" description="Helical" evidence="10">
    <location>
        <begin position="230"/>
        <end position="251"/>
    </location>
</feature>
<evidence type="ECO:0000256" key="9">
    <source>
        <dbReference type="ARBA" id="ARBA00050025"/>
    </source>
</evidence>
<dbReference type="SUPFAM" id="SSF111352">
    <property type="entry name" value="Ammonium transporter"/>
    <property type="match status" value="1"/>
</dbReference>
<keyword evidence="5 10" id="KW-0812">Transmembrane</keyword>
<evidence type="ECO:0000256" key="7">
    <source>
        <dbReference type="ARBA" id="ARBA00023136"/>
    </source>
</evidence>
<dbReference type="InterPro" id="IPR029020">
    <property type="entry name" value="Ammonium/urea_transptr"/>
</dbReference>
<dbReference type="EMBL" id="MTKO01000107">
    <property type="protein sequence ID" value="RWX43875.1"/>
    <property type="molecule type" value="Genomic_DNA"/>
</dbReference>
<keyword evidence="7 10" id="KW-0472">Membrane</keyword>
<dbReference type="GO" id="GO:0005886">
    <property type="term" value="C:plasma membrane"/>
    <property type="evidence" value="ECO:0007669"/>
    <property type="project" value="UniProtKB-SubCell"/>
</dbReference>
<protein>
    <recommendedName>
        <fullName evidence="9 10">Ammonium transporter</fullName>
    </recommendedName>
</protein>
<dbReference type="NCBIfam" id="TIGR00836">
    <property type="entry name" value="amt"/>
    <property type="match status" value="1"/>
</dbReference>
<sequence>MELSAINAGDTAFMMIAAALVMFMTPGLALFYGGMVRSKNVLSTVVQSFFSLGIVALIWVTYGYSLAFGPDIGGFIGGLDWVFLRGVGLEPSDTYATTIPQLVFCAFQLMFASITPALITGAFAERIKFTGFIFFTVVWTTLVYLPVCHWVWAADGWLLKLGALDFAGGTVIHLNSGMAALVAAIFIGKRRGYGRDSFMPHSLGMTLLGAGILWFGWFGFNAGSAGAANAVAGSAFFVTHVAAAAAMVSWVVAEWIVQGKPTALGAASGAVAGLVAITPAAGFVGPMSAVIIGLVGGVLCFFAIRLKTKFKYDDALDVVAVHGCGGTWGAVATGLFASTAINPDGADGLFFGGVGLVFIQIAGVLATFVYSGVLTYGILKVTEKLTGFRVSEDDEAMGLDLSQHDEVGYNL</sequence>
<proteinExistence type="inferred from homology"/>
<gene>
    <name evidence="12" type="ORF">H206_02369</name>
</gene>
<feature type="transmembrane region" description="Helical" evidence="10">
    <location>
        <begin position="263"/>
        <end position="281"/>
    </location>
</feature>
<feature type="transmembrane region" description="Helical" evidence="10">
    <location>
        <begin position="166"/>
        <end position="186"/>
    </location>
</feature>
<feature type="domain" description="Ammonium transporter AmtB-like" evidence="11">
    <location>
        <begin position="12"/>
        <end position="409"/>
    </location>
</feature>
<dbReference type="Gene3D" id="1.10.3430.10">
    <property type="entry name" value="Ammonium transporter AmtB like domains"/>
    <property type="match status" value="1"/>
</dbReference>
<dbReference type="AlphaFoldDB" id="A0A444ITD8"/>
<feature type="transmembrane region" description="Helical" evidence="10">
    <location>
        <begin position="41"/>
        <end position="62"/>
    </location>
</feature>
<evidence type="ECO:0000256" key="3">
    <source>
        <dbReference type="ARBA" id="ARBA00022448"/>
    </source>
</evidence>
<dbReference type="Proteomes" id="UP000287853">
    <property type="component" value="Unassembled WGS sequence"/>
</dbReference>
<evidence type="ECO:0000256" key="4">
    <source>
        <dbReference type="ARBA" id="ARBA00022475"/>
    </source>
</evidence>
<dbReference type="GO" id="GO:0008519">
    <property type="term" value="F:ammonium channel activity"/>
    <property type="evidence" value="ECO:0007669"/>
    <property type="project" value="InterPro"/>
</dbReference>
<dbReference type="PANTHER" id="PTHR43029:SF10">
    <property type="entry name" value="AMMONIUM TRANSPORTER MEP2"/>
    <property type="match status" value="1"/>
</dbReference>
<dbReference type="InterPro" id="IPR018047">
    <property type="entry name" value="Ammonium_transpt_CS"/>
</dbReference>
<evidence type="ECO:0000256" key="5">
    <source>
        <dbReference type="ARBA" id="ARBA00022692"/>
    </source>
</evidence>
<dbReference type="FunFam" id="1.10.3430.10:FF:000007">
    <property type="entry name" value="Ammonium transporter"/>
    <property type="match status" value="1"/>
</dbReference>
<feature type="transmembrane region" description="Helical" evidence="10">
    <location>
        <begin position="318"/>
        <end position="337"/>
    </location>
</feature>
<evidence type="ECO:0000313" key="12">
    <source>
        <dbReference type="EMBL" id="RWX43875.1"/>
    </source>
</evidence>
<keyword evidence="6 10" id="KW-1133">Transmembrane helix</keyword>
<keyword evidence="3 10" id="KW-0813">Transport</keyword>
<name>A0A444ITD8_9BACT</name>
<dbReference type="PROSITE" id="PS01219">
    <property type="entry name" value="AMMONIUM_TRANSP"/>
    <property type="match status" value="1"/>
</dbReference>
<comment type="subcellular location">
    <subcellularLocation>
        <location evidence="1 10">Cell membrane</location>
        <topology evidence="1 10">Multi-pass membrane protein</topology>
    </subcellularLocation>
</comment>
<feature type="transmembrane region" description="Helical" evidence="10">
    <location>
        <begin position="198"/>
        <end position="218"/>
    </location>
</feature>
<feature type="transmembrane region" description="Helical" evidence="10">
    <location>
        <begin position="349"/>
        <end position="379"/>
    </location>
</feature>
<evidence type="ECO:0000259" key="11">
    <source>
        <dbReference type="Pfam" id="PF00909"/>
    </source>
</evidence>
<feature type="transmembrane region" description="Helical" evidence="10">
    <location>
        <begin position="131"/>
        <end position="154"/>
    </location>
</feature>
<organism evidence="12 13">
    <name type="scientific">Candidatus Electrothrix aarhusensis</name>
    <dbReference type="NCBI Taxonomy" id="1859131"/>
    <lineage>
        <taxon>Bacteria</taxon>
        <taxon>Pseudomonadati</taxon>
        <taxon>Thermodesulfobacteriota</taxon>
        <taxon>Desulfobulbia</taxon>
        <taxon>Desulfobulbales</taxon>
        <taxon>Desulfobulbaceae</taxon>
        <taxon>Candidatus Electrothrix</taxon>
    </lineage>
</organism>
<comment type="similarity">
    <text evidence="2 10">Belongs to the ammonia transporter channel (TC 1.A.11.2) family.</text>
</comment>
<feature type="transmembrane region" description="Helical" evidence="10">
    <location>
        <begin position="99"/>
        <end position="119"/>
    </location>
</feature>
<evidence type="ECO:0000256" key="10">
    <source>
        <dbReference type="RuleBase" id="RU362002"/>
    </source>
</evidence>
<evidence type="ECO:0000256" key="1">
    <source>
        <dbReference type="ARBA" id="ARBA00004651"/>
    </source>
</evidence>
<comment type="caution">
    <text evidence="12">The sequence shown here is derived from an EMBL/GenBank/DDBJ whole genome shotgun (WGS) entry which is preliminary data.</text>
</comment>
<dbReference type="InterPro" id="IPR024041">
    <property type="entry name" value="NH4_transpt_AmtB-like_dom"/>
</dbReference>
<keyword evidence="4" id="KW-1003">Cell membrane</keyword>
<keyword evidence="13" id="KW-1185">Reference proteome</keyword>
<evidence type="ECO:0000313" key="13">
    <source>
        <dbReference type="Proteomes" id="UP000287853"/>
    </source>
</evidence>